<dbReference type="OrthoDB" id="44736at2759"/>
<dbReference type="EMBL" id="LZYO01000111">
    <property type="protein sequence ID" value="ODH33564.1"/>
    <property type="molecule type" value="Genomic_DNA"/>
</dbReference>
<dbReference type="Proteomes" id="UP000242814">
    <property type="component" value="Unassembled WGS sequence"/>
</dbReference>
<feature type="compositionally biased region" description="Gly residues" evidence="9">
    <location>
        <begin position="69"/>
        <end position="79"/>
    </location>
</feature>
<organism evidence="10 11">
    <name type="scientific">Paracoccidioides brasiliensis</name>
    <dbReference type="NCBI Taxonomy" id="121759"/>
    <lineage>
        <taxon>Eukaryota</taxon>
        <taxon>Fungi</taxon>
        <taxon>Dikarya</taxon>
        <taxon>Ascomycota</taxon>
        <taxon>Pezizomycotina</taxon>
        <taxon>Eurotiomycetes</taxon>
        <taxon>Eurotiomycetidae</taxon>
        <taxon>Onygenales</taxon>
        <taxon>Ajellomycetaceae</taxon>
        <taxon>Paracoccidioides</taxon>
    </lineage>
</organism>
<feature type="transmembrane region" description="Helical" evidence="8">
    <location>
        <begin position="210"/>
        <end position="229"/>
    </location>
</feature>
<dbReference type="PANTHER" id="PTHR12385">
    <property type="entry name" value="CHOLINE TRANSPORTER-LIKE (SLC FAMILY 44)"/>
    <property type="match status" value="1"/>
</dbReference>
<proteinExistence type="inferred from homology"/>
<keyword evidence="7 8" id="KW-0472">Membrane</keyword>
<feature type="compositionally biased region" description="Basic and acidic residues" evidence="9">
    <location>
        <begin position="10"/>
        <end position="21"/>
    </location>
</feature>
<keyword evidence="5 8" id="KW-0812">Transmembrane</keyword>
<evidence type="ECO:0000256" key="6">
    <source>
        <dbReference type="ARBA" id="ARBA00022989"/>
    </source>
</evidence>
<evidence type="ECO:0000256" key="8">
    <source>
        <dbReference type="RuleBase" id="RU368066"/>
    </source>
</evidence>
<dbReference type="GO" id="GO:0005886">
    <property type="term" value="C:plasma membrane"/>
    <property type="evidence" value="ECO:0007669"/>
    <property type="project" value="UniProtKB-SubCell"/>
</dbReference>
<feature type="transmembrane region" description="Helical" evidence="8">
    <location>
        <begin position="298"/>
        <end position="315"/>
    </location>
</feature>
<feature type="transmembrane region" description="Helical" evidence="8">
    <location>
        <begin position="249"/>
        <end position="278"/>
    </location>
</feature>
<comment type="similarity">
    <text evidence="3 8">Belongs to the CTL (choline transporter-like) family.</text>
</comment>
<dbReference type="VEuPathDB" id="FungiDB:PADG_00426"/>
<dbReference type="InterPro" id="IPR007603">
    <property type="entry name" value="Choline_transptr-like"/>
</dbReference>
<evidence type="ECO:0000313" key="11">
    <source>
        <dbReference type="Proteomes" id="UP000242814"/>
    </source>
</evidence>
<sequence length="559" mass="61871">MSQPLAQDADPSRNPRGEQPRASKKKQKRAVLSMPSINISMGNFTLTLRKINLSRILSIFSGNKRNGGDGDGGGGGGGDGDGDDDPQELTFKEGFRLYKSEYHDIWAGILFLLTLFGFISLSSTVIDRFEKGMDFKGHTINDPTNTIALDMNTFILFSVVLSTAFTASMAYYQIFLFFTNQLVWFTGIFNVGFGLGIGVVYMYRRQWGSGITHVTFGGLALVYFVSWIPRFPFTTLLLRTAATVTRRHVAVHLVSFIGGILATSFAAWLFVTLVAVYIAFQPNEMRSNLLCRDQECKAVITIALTSFITFASYWMTEWMKNTMHTAVAGVYGSWYFYGGNSNPMPSAPLRGALGRALTRSFGSICLGSLFVAPVDMLRQACTIIPRQEETVDQNTLEEVANRVLGVAMKFLGRITQSFNRYAFSHVALYGKPYSPAAKFTWQMMEHRGIDALVNDSVVGATISMGSLFVGYLCAFLAYIELGYTVPDFNRGETFTSAVMAYAFLSGFQICKIYMAPVTSGVDTTFMAIGLDPEILVTQHPDLWESLVAVYPRVQESIHA</sequence>
<name>A0A1D2JGA9_PARBR</name>
<comment type="function">
    <text evidence="1 8">Probably involved in transport through the plasma membrane.</text>
</comment>
<evidence type="ECO:0000256" key="3">
    <source>
        <dbReference type="ARBA" id="ARBA00007168"/>
    </source>
</evidence>
<dbReference type="Pfam" id="PF04515">
    <property type="entry name" value="Choline_transpo"/>
    <property type="match status" value="1"/>
</dbReference>
<evidence type="ECO:0000256" key="9">
    <source>
        <dbReference type="SAM" id="MobiDB-lite"/>
    </source>
</evidence>
<gene>
    <name evidence="10" type="ORF">ACO22_03312</name>
</gene>
<feature type="transmembrane region" description="Helical" evidence="8">
    <location>
        <begin position="494"/>
        <end position="514"/>
    </location>
</feature>
<dbReference type="AlphaFoldDB" id="A0A1D2JGA9"/>
<reference evidence="10 11" key="1">
    <citation type="submission" date="2016-06" db="EMBL/GenBank/DDBJ databases">
        <authorList>
            <person name="Kjaerup R.B."/>
            <person name="Dalgaard T.S."/>
            <person name="Juul-Madsen H.R."/>
        </authorList>
    </citation>
    <scope>NUCLEOTIDE SEQUENCE [LARGE SCALE GENOMIC DNA]</scope>
    <source>
        <strain evidence="10 11">Pb300</strain>
    </source>
</reference>
<dbReference type="GO" id="GO:0022857">
    <property type="term" value="F:transmembrane transporter activity"/>
    <property type="evidence" value="ECO:0007669"/>
    <property type="project" value="UniProtKB-UniRule"/>
</dbReference>
<feature type="region of interest" description="Disordered" evidence="9">
    <location>
        <begin position="1"/>
        <end position="30"/>
    </location>
</feature>
<comment type="subcellular location">
    <subcellularLocation>
        <location evidence="2 8">Cell membrane</location>
        <topology evidence="2 8">Multi-pass membrane protein</topology>
    </subcellularLocation>
</comment>
<feature type="transmembrane region" description="Helical" evidence="8">
    <location>
        <begin position="105"/>
        <end position="126"/>
    </location>
</feature>
<feature type="transmembrane region" description="Helical" evidence="8">
    <location>
        <begin position="182"/>
        <end position="203"/>
    </location>
</feature>
<dbReference type="VEuPathDB" id="FungiDB:PABG_02030"/>
<evidence type="ECO:0000256" key="2">
    <source>
        <dbReference type="ARBA" id="ARBA00004651"/>
    </source>
</evidence>
<feature type="transmembrane region" description="Helical" evidence="8">
    <location>
        <begin position="457"/>
        <end position="479"/>
    </location>
</feature>
<comment type="caution">
    <text evidence="10">The sequence shown here is derived from an EMBL/GenBank/DDBJ whole genome shotgun (WGS) entry which is preliminary data.</text>
</comment>
<feature type="transmembrane region" description="Helical" evidence="8">
    <location>
        <begin position="154"/>
        <end position="176"/>
    </location>
</feature>
<protein>
    <recommendedName>
        <fullName evidence="4 8">Protein PNS1</fullName>
    </recommendedName>
</protein>
<evidence type="ECO:0000256" key="1">
    <source>
        <dbReference type="ARBA" id="ARBA00002957"/>
    </source>
</evidence>
<evidence type="ECO:0000313" key="10">
    <source>
        <dbReference type="EMBL" id="ODH33564.1"/>
    </source>
</evidence>
<feature type="transmembrane region" description="Helical" evidence="8">
    <location>
        <begin position="356"/>
        <end position="377"/>
    </location>
</feature>
<evidence type="ECO:0000256" key="7">
    <source>
        <dbReference type="ARBA" id="ARBA00023136"/>
    </source>
</evidence>
<keyword evidence="6 8" id="KW-1133">Transmembrane helix</keyword>
<dbReference type="PANTHER" id="PTHR12385:SF4">
    <property type="entry name" value="PROTEIN PNS1"/>
    <property type="match status" value="1"/>
</dbReference>
<evidence type="ECO:0000256" key="5">
    <source>
        <dbReference type="ARBA" id="ARBA00022692"/>
    </source>
</evidence>
<accession>A0A1D2JGA9</accession>
<evidence type="ECO:0000256" key="4">
    <source>
        <dbReference type="ARBA" id="ARBA00015388"/>
    </source>
</evidence>
<feature type="region of interest" description="Disordered" evidence="9">
    <location>
        <begin position="64"/>
        <end position="86"/>
    </location>
</feature>